<dbReference type="Pfam" id="PF18165">
    <property type="entry name" value="pP_pnuc_1"/>
    <property type="match status" value="1"/>
</dbReference>
<sequence length="117" mass="13480">YDAVLSKHTDWQRHVASSLVELIDQTLQTVAPNVSIKTNDKTEQGSVRKAKIRTYLLQKLGRRSESIEKVVEKAFDLIESCRVRLEAIKHNRAINSSNEVESLIKLTEDSLYYMFDK</sequence>
<feature type="domain" description="Predicted pPIWI-associating nuclease" evidence="1">
    <location>
        <begin position="3"/>
        <end position="111"/>
    </location>
</feature>
<name>A0A2H0E2H7_9BACT</name>
<accession>A0A2H0E2H7</accession>
<protein>
    <recommendedName>
        <fullName evidence="1">Predicted pPIWI-associating nuclease domain-containing protein</fullName>
    </recommendedName>
</protein>
<evidence type="ECO:0000259" key="1">
    <source>
        <dbReference type="Pfam" id="PF18165"/>
    </source>
</evidence>
<organism evidence="2 3">
    <name type="scientific">Candidatus Beckwithbacteria bacterium CG22_combo_CG10-13_8_21_14_all_01_47_9</name>
    <dbReference type="NCBI Taxonomy" id="1974496"/>
    <lineage>
        <taxon>Bacteria</taxon>
        <taxon>Candidatus Beckwithiibacteriota</taxon>
    </lineage>
</organism>
<dbReference type="EMBL" id="PCTU01000024">
    <property type="protein sequence ID" value="PIP88338.1"/>
    <property type="molecule type" value="Genomic_DNA"/>
</dbReference>
<comment type="caution">
    <text evidence="2">The sequence shown here is derived from an EMBL/GenBank/DDBJ whole genome shotgun (WGS) entry which is preliminary data.</text>
</comment>
<reference evidence="2 3" key="1">
    <citation type="submission" date="2017-09" db="EMBL/GenBank/DDBJ databases">
        <title>Depth-based differentiation of microbial function through sediment-hosted aquifers and enrichment of novel symbionts in the deep terrestrial subsurface.</title>
        <authorList>
            <person name="Probst A.J."/>
            <person name="Ladd B."/>
            <person name="Jarett J.K."/>
            <person name="Geller-Mcgrath D.E."/>
            <person name="Sieber C.M."/>
            <person name="Emerson J.B."/>
            <person name="Anantharaman K."/>
            <person name="Thomas B.C."/>
            <person name="Malmstrom R."/>
            <person name="Stieglmeier M."/>
            <person name="Klingl A."/>
            <person name="Woyke T."/>
            <person name="Ryan C.M."/>
            <person name="Banfield J.F."/>
        </authorList>
    </citation>
    <scope>NUCLEOTIDE SEQUENCE [LARGE SCALE GENOMIC DNA]</scope>
    <source>
        <strain evidence="2">CG22_combo_CG10-13_8_21_14_all_01_47_9</strain>
    </source>
</reference>
<proteinExistence type="predicted"/>
<dbReference type="Proteomes" id="UP000229981">
    <property type="component" value="Unassembled WGS sequence"/>
</dbReference>
<evidence type="ECO:0000313" key="3">
    <source>
        <dbReference type="Proteomes" id="UP000229981"/>
    </source>
</evidence>
<evidence type="ECO:0000313" key="2">
    <source>
        <dbReference type="EMBL" id="PIP88338.1"/>
    </source>
</evidence>
<feature type="non-terminal residue" evidence="2">
    <location>
        <position position="1"/>
    </location>
</feature>
<dbReference type="InterPro" id="IPR040556">
    <property type="entry name" value="pP_pnuc_1"/>
</dbReference>
<gene>
    <name evidence="2" type="ORF">COW80_00870</name>
</gene>
<dbReference type="AlphaFoldDB" id="A0A2H0E2H7"/>